<accession>A0ABR7XS71</accession>
<evidence type="ECO:0000313" key="2">
    <source>
        <dbReference type="Proteomes" id="UP000651112"/>
    </source>
</evidence>
<comment type="caution">
    <text evidence="1">The sequence shown here is derived from an EMBL/GenBank/DDBJ whole genome shotgun (WGS) entry which is preliminary data.</text>
</comment>
<protein>
    <submittedName>
        <fullName evidence="1">Uncharacterized protein</fullName>
    </submittedName>
</protein>
<keyword evidence="2" id="KW-1185">Reference proteome</keyword>
<evidence type="ECO:0000313" key="1">
    <source>
        <dbReference type="EMBL" id="MBD1422007.1"/>
    </source>
</evidence>
<dbReference type="EMBL" id="JACNYL010000002">
    <property type="protein sequence ID" value="MBD1422007.1"/>
    <property type="molecule type" value="Genomic_DNA"/>
</dbReference>
<name>A0ABR7XS71_9SPHI</name>
<proteinExistence type="predicted"/>
<gene>
    <name evidence="1" type="ORF">H8B21_10540</name>
</gene>
<organism evidence="1 2">
    <name type="scientific">Sphingobacterium chuzhouense</name>
    <dbReference type="NCBI Taxonomy" id="1742264"/>
    <lineage>
        <taxon>Bacteria</taxon>
        <taxon>Pseudomonadati</taxon>
        <taxon>Bacteroidota</taxon>
        <taxon>Sphingobacteriia</taxon>
        <taxon>Sphingobacteriales</taxon>
        <taxon>Sphingobacteriaceae</taxon>
        <taxon>Sphingobacterium</taxon>
    </lineage>
</organism>
<dbReference type="Proteomes" id="UP000651112">
    <property type="component" value="Unassembled WGS sequence"/>
</dbReference>
<sequence length="193" mass="22821">MPCRHSHVHIHSGKEITICHFPVRRRNVVVRLERYAGQRHRVVVRGCEQSVWGSYTDGHLFNLPIWGNHSFAHRGDTSVYRDGFPVCRNHLPVCRYVFDIRGQRFPMRRDEFVVCRDGFPVCRRDTDGRKLRTVVRRSDVGARRRATSVRRSYTSVRRRRICVRVLQRVFNPRQNPRCNQLARTSLQLTVFAL</sequence>
<dbReference type="RefSeq" id="WP_190313705.1">
    <property type="nucleotide sequence ID" value="NZ_JACNYL010000002.1"/>
</dbReference>
<reference evidence="1 2" key="1">
    <citation type="submission" date="2020-08" db="EMBL/GenBank/DDBJ databases">
        <title>Sphingobacterium sp. DN00404 isolated from aquaculture water.</title>
        <authorList>
            <person name="Zhang M."/>
        </authorList>
    </citation>
    <scope>NUCLEOTIDE SEQUENCE [LARGE SCALE GENOMIC DNA]</scope>
    <source>
        <strain evidence="1 2">KCTC 42746</strain>
    </source>
</reference>